<sequence length="154" mass="16777">MQDNSGFYLPLNYQAQWLWLGLGIVLAVIAWYAWILWPVRAPKSASKEKQVPPSLAGLRSACLAAIEATVMDSDAGRLPERAAHQKLSALTRGFAGSATGLPVTSMTLAELREHKMDHLAWAIEGIYPNEFAPAPPHTVAESADAARKVVLEWS</sequence>
<accession>A0ABX0TIS3</accession>
<keyword evidence="3" id="KW-1185">Reference proteome</keyword>
<keyword evidence="1" id="KW-1133">Transmembrane helix</keyword>
<organism evidence="2 3">
    <name type="scientific">Paenarthrobacter ilicis</name>
    <dbReference type="NCBI Taxonomy" id="43665"/>
    <lineage>
        <taxon>Bacteria</taxon>
        <taxon>Bacillati</taxon>
        <taxon>Actinomycetota</taxon>
        <taxon>Actinomycetes</taxon>
        <taxon>Micrococcales</taxon>
        <taxon>Micrococcaceae</taxon>
        <taxon>Paenarthrobacter</taxon>
    </lineage>
</organism>
<reference evidence="2 3" key="1">
    <citation type="submission" date="2020-03" db="EMBL/GenBank/DDBJ databases">
        <title>Genomic Encyclopedia of Type Strains, Phase III (KMG-III): the genomes of soil and plant-associated and newly described type strains.</title>
        <authorList>
            <person name="Whitman W."/>
        </authorList>
    </citation>
    <scope>NUCLEOTIDE SEQUENCE [LARGE SCALE GENOMIC DNA]</scope>
    <source>
        <strain evidence="2 3">CECT 4207</strain>
    </source>
</reference>
<evidence type="ECO:0000313" key="2">
    <source>
        <dbReference type="EMBL" id="NIJ01775.1"/>
    </source>
</evidence>
<evidence type="ECO:0000256" key="1">
    <source>
        <dbReference type="SAM" id="Phobius"/>
    </source>
</evidence>
<evidence type="ECO:0008006" key="4">
    <source>
        <dbReference type="Google" id="ProtNLM"/>
    </source>
</evidence>
<proteinExistence type="predicted"/>
<evidence type="ECO:0000313" key="3">
    <source>
        <dbReference type="Proteomes" id="UP000802392"/>
    </source>
</evidence>
<dbReference type="RefSeq" id="WP_167265902.1">
    <property type="nucleotide sequence ID" value="NZ_BAAAVO010000012.1"/>
</dbReference>
<feature type="transmembrane region" description="Helical" evidence="1">
    <location>
        <begin position="17"/>
        <end position="37"/>
    </location>
</feature>
<keyword evidence="1" id="KW-0472">Membrane</keyword>
<keyword evidence="1" id="KW-0812">Transmembrane</keyword>
<gene>
    <name evidence="2" type="ORF">FHR86_002107</name>
</gene>
<comment type="caution">
    <text evidence="2">The sequence shown here is derived from an EMBL/GenBank/DDBJ whole genome shotgun (WGS) entry which is preliminary data.</text>
</comment>
<name>A0ABX0TIS3_9MICC</name>
<dbReference type="EMBL" id="JAAOZD010000004">
    <property type="protein sequence ID" value="NIJ01775.1"/>
    <property type="molecule type" value="Genomic_DNA"/>
</dbReference>
<dbReference type="Proteomes" id="UP000802392">
    <property type="component" value="Unassembled WGS sequence"/>
</dbReference>
<protein>
    <recommendedName>
        <fullName evidence="4">DUF4129 domain-containing protein</fullName>
    </recommendedName>
</protein>